<dbReference type="InterPro" id="IPR001077">
    <property type="entry name" value="COMT_C"/>
</dbReference>
<keyword evidence="3" id="KW-0949">S-adenosyl-L-methionine</keyword>
<dbReference type="SUPFAM" id="SSF53335">
    <property type="entry name" value="S-adenosyl-L-methionine-dependent methyltransferases"/>
    <property type="match status" value="1"/>
</dbReference>
<dbReference type="PANTHER" id="PTHR36206">
    <property type="entry name" value="ASPERCRYPTIN BIOSYNTHESIS CLUSTER-SPECIFIC TRANSCRIPTION REGULATOR ATNN-RELATED"/>
    <property type="match status" value="1"/>
</dbReference>
<dbReference type="Proteomes" id="UP000286045">
    <property type="component" value="Unassembled WGS sequence"/>
</dbReference>
<dbReference type="InterPro" id="IPR036388">
    <property type="entry name" value="WH-like_DNA-bd_sf"/>
</dbReference>
<dbReference type="Gene3D" id="3.40.50.150">
    <property type="entry name" value="Vaccinia Virus protein VP39"/>
    <property type="match status" value="1"/>
</dbReference>
<dbReference type="AlphaFoldDB" id="A0A439CST2"/>
<evidence type="ECO:0000256" key="9">
    <source>
        <dbReference type="ARBA" id="ARBA00023242"/>
    </source>
</evidence>
<dbReference type="Pfam" id="PF00891">
    <property type="entry name" value="Methyltransf_2"/>
    <property type="match status" value="1"/>
</dbReference>
<dbReference type="InterPro" id="IPR036390">
    <property type="entry name" value="WH_DNA-bd_sf"/>
</dbReference>
<dbReference type="PANTHER" id="PTHR36206:SF12">
    <property type="entry name" value="ASPERCRYPTIN BIOSYNTHESIS CLUSTER-SPECIFIC TRANSCRIPTION REGULATOR ATNN-RELATED"/>
    <property type="match status" value="1"/>
</dbReference>
<evidence type="ECO:0000256" key="5">
    <source>
        <dbReference type="ARBA" id="ARBA00022833"/>
    </source>
</evidence>
<accession>A0A439CST2</accession>
<dbReference type="GO" id="GO:0008270">
    <property type="term" value="F:zinc ion binding"/>
    <property type="evidence" value="ECO:0007669"/>
    <property type="project" value="InterPro"/>
</dbReference>
<dbReference type="InterPro" id="IPR016461">
    <property type="entry name" value="COMT-like"/>
</dbReference>
<dbReference type="GO" id="GO:0000981">
    <property type="term" value="F:DNA-binding transcription factor activity, RNA polymerase II-specific"/>
    <property type="evidence" value="ECO:0007669"/>
    <property type="project" value="InterPro"/>
</dbReference>
<protein>
    <recommendedName>
        <fullName evidence="14">Zn(2)-C6 fungal-type domain-containing protein</fullName>
    </recommendedName>
</protein>
<feature type="domain" description="O-methyltransferase C-terminal" evidence="11">
    <location>
        <begin position="190"/>
        <end position="383"/>
    </location>
</feature>
<dbReference type="GO" id="GO:0008171">
    <property type="term" value="F:O-methyltransferase activity"/>
    <property type="evidence" value="ECO:0007669"/>
    <property type="project" value="InterPro"/>
</dbReference>
<dbReference type="InterPro" id="IPR001138">
    <property type="entry name" value="Zn2Cys6_DnaBD"/>
</dbReference>
<gene>
    <name evidence="12" type="ORF">EKO27_g9867</name>
</gene>
<keyword evidence="9" id="KW-0539">Nucleus</keyword>
<keyword evidence="2" id="KW-0808">Transferase</keyword>
<keyword evidence="5" id="KW-0862">Zinc</keyword>
<proteinExistence type="predicted"/>
<organism evidence="12 13">
    <name type="scientific">Xylaria grammica</name>
    <dbReference type="NCBI Taxonomy" id="363999"/>
    <lineage>
        <taxon>Eukaryota</taxon>
        <taxon>Fungi</taxon>
        <taxon>Dikarya</taxon>
        <taxon>Ascomycota</taxon>
        <taxon>Pezizomycotina</taxon>
        <taxon>Sordariomycetes</taxon>
        <taxon>Xylariomycetidae</taxon>
        <taxon>Xylariales</taxon>
        <taxon>Xylariaceae</taxon>
        <taxon>Xylaria</taxon>
    </lineage>
</organism>
<reference evidence="12 13" key="1">
    <citation type="submission" date="2018-12" db="EMBL/GenBank/DDBJ databases">
        <title>Draft genome sequence of Xylaria grammica IHI A82.</title>
        <authorList>
            <person name="Buettner E."/>
            <person name="Kellner H."/>
        </authorList>
    </citation>
    <scope>NUCLEOTIDE SEQUENCE [LARGE SCALE GENOMIC DNA]</scope>
    <source>
        <strain evidence="12 13">IHI A82</strain>
    </source>
</reference>
<comment type="caution">
    <text evidence="12">The sequence shown here is derived from an EMBL/GenBank/DDBJ whole genome shotgun (WGS) entry which is preliminary data.</text>
</comment>
<name>A0A439CST2_9PEZI</name>
<dbReference type="GO" id="GO:0032259">
    <property type="term" value="P:methylation"/>
    <property type="evidence" value="ECO:0007669"/>
    <property type="project" value="UniProtKB-KW"/>
</dbReference>
<evidence type="ECO:0000256" key="8">
    <source>
        <dbReference type="ARBA" id="ARBA00023163"/>
    </source>
</evidence>
<dbReference type="Gene3D" id="1.10.10.10">
    <property type="entry name" value="Winged helix-like DNA-binding domain superfamily/Winged helix DNA-binding domain"/>
    <property type="match status" value="1"/>
</dbReference>
<dbReference type="EMBL" id="RYZI01000462">
    <property type="protein sequence ID" value="RWA05238.1"/>
    <property type="molecule type" value="Genomic_DNA"/>
</dbReference>
<dbReference type="InterPro" id="IPR029063">
    <property type="entry name" value="SAM-dependent_MTases_sf"/>
</dbReference>
<sequence>MAAKTPSDDALSLVGKLEEFLKGSTSGFDHLDGSVRRRLSEATRKLSLATESTGDTVHRIVHSPLQLPLALVGVETRLFEMLAARKQNADTNAGLAQKTEVDPALMKRLLRYYQAFGMIDQPEDDQYRGNNVTEAMITLGGRAGVPFYLGTLTPAFNALPQFLRDTKYANLTDGANCPWFPGHHTDEAPFDWVQKRPEMMQHFMSWMASQRDGLPIFLEVVDFVKEFAQNSDDSTIVFVDIGGAMGHQSIAVRQRYPDLAGRIVLQDLPQVIERVKANPLPGFEGLEAQEYNFFTEQPLKGARAYYLRNILHDWPDHKCIEILQNIKPAMTKASRVLIDEMVLLEKGTPWRAAQLDLAMGTCFAAMERSHADWVALLDKAGFKIERIWKYTEQVDDCIIVAIPQKRHIKCDETRPSCDKCTRAGWKCDGYALSLQPRPSRKAGGKATVAKASSGGPELSITSYAIPFRIPGAQKDRQMLHYFCVQGSDDIAGYIHSEFWSNAILQQSHQEPVVRQALVALSSLHLNYTTADTPEDGSRRAEALALYGKAMRALKKRIETPTCATTRAALVCCILFYCFESTLGDLEAAMHHLTNGLNILSHHLQNYRRESSQDLTLLSGVFERLDLQATMFDDARVPYLVLTSEKDDCQSAENARREEEGFSQLEEASDTLIKLQNRLFHFLARNSTFKSPIKESLPPLILKEKNCMIKQFDTWRARFSTLEHRTQPADYAALGNHILLVHWQTSRMLLFSNFPTDESVFGASPNPAANDVIDRATTILQLAEELNKASIAAKNPRRNFSFDTGIVAPLFLLAMKCSDESVCNKAAELLVSSRRREGLYDGQMMAMIVNRFRTAMRQNEGHGNERSISKSIEYCFANEIDGSRGGMNRLADNVIQWK</sequence>
<dbReference type="SUPFAM" id="SSF57701">
    <property type="entry name" value="Zn2/Cys6 DNA-binding domain"/>
    <property type="match status" value="1"/>
</dbReference>
<keyword evidence="1" id="KW-0489">Methyltransferase</keyword>
<dbReference type="Pfam" id="PF11951">
    <property type="entry name" value="Fungal_trans_2"/>
    <property type="match status" value="1"/>
</dbReference>
<keyword evidence="4" id="KW-0479">Metal-binding</keyword>
<evidence type="ECO:0000256" key="7">
    <source>
        <dbReference type="ARBA" id="ARBA00023125"/>
    </source>
</evidence>
<evidence type="ECO:0000313" key="12">
    <source>
        <dbReference type="EMBL" id="RWA05238.1"/>
    </source>
</evidence>
<dbReference type="Pfam" id="PF00172">
    <property type="entry name" value="Zn_clus"/>
    <property type="match status" value="1"/>
</dbReference>
<keyword evidence="6" id="KW-0805">Transcription regulation</keyword>
<evidence type="ECO:0000256" key="2">
    <source>
        <dbReference type="ARBA" id="ARBA00022679"/>
    </source>
</evidence>
<evidence type="ECO:0000256" key="6">
    <source>
        <dbReference type="ARBA" id="ARBA00023015"/>
    </source>
</evidence>
<dbReference type="PROSITE" id="PS51683">
    <property type="entry name" value="SAM_OMT_II"/>
    <property type="match status" value="1"/>
</dbReference>
<dbReference type="CDD" id="cd00067">
    <property type="entry name" value="GAL4"/>
    <property type="match status" value="1"/>
</dbReference>
<evidence type="ECO:0000259" key="10">
    <source>
        <dbReference type="Pfam" id="PF00172"/>
    </source>
</evidence>
<evidence type="ECO:0000256" key="1">
    <source>
        <dbReference type="ARBA" id="ARBA00022603"/>
    </source>
</evidence>
<dbReference type="InterPro" id="IPR036864">
    <property type="entry name" value="Zn2-C6_fun-type_DNA-bd_sf"/>
</dbReference>
<evidence type="ECO:0000256" key="4">
    <source>
        <dbReference type="ARBA" id="ARBA00022723"/>
    </source>
</evidence>
<dbReference type="InterPro" id="IPR021858">
    <property type="entry name" value="Fun_TF"/>
</dbReference>
<evidence type="ECO:0000256" key="3">
    <source>
        <dbReference type="ARBA" id="ARBA00022691"/>
    </source>
</evidence>
<evidence type="ECO:0000313" key="13">
    <source>
        <dbReference type="Proteomes" id="UP000286045"/>
    </source>
</evidence>
<dbReference type="SUPFAM" id="SSF46785">
    <property type="entry name" value="Winged helix' DNA-binding domain"/>
    <property type="match status" value="1"/>
</dbReference>
<evidence type="ECO:0008006" key="14">
    <source>
        <dbReference type="Google" id="ProtNLM"/>
    </source>
</evidence>
<keyword evidence="8" id="KW-0804">Transcription</keyword>
<dbReference type="InterPro" id="IPR052360">
    <property type="entry name" value="Transcr_Regulatory_Proteins"/>
</dbReference>
<keyword evidence="13" id="KW-1185">Reference proteome</keyword>
<evidence type="ECO:0000259" key="11">
    <source>
        <dbReference type="Pfam" id="PF00891"/>
    </source>
</evidence>
<feature type="domain" description="Zn(2)-C6 fungal-type" evidence="10">
    <location>
        <begin position="405"/>
        <end position="434"/>
    </location>
</feature>
<dbReference type="GO" id="GO:0003677">
    <property type="term" value="F:DNA binding"/>
    <property type="evidence" value="ECO:0007669"/>
    <property type="project" value="UniProtKB-KW"/>
</dbReference>
<keyword evidence="7" id="KW-0238">DNA-binding</keyword>